<name>A0ABT6ASU6_9BURK</name>
<dbReference type="Proteomes" id="UP001216674">
    <property type="component" value="Unassembled WGS sequence"/>
</dbReference>
<evidence type="ECO:0000313" key="2">
    <source>
        <dbReference type="EMBL" id="MDF3835699.1"/>
    </source>
</evidence>
<dbReference type="PANTHER" id="PTHR35399:SF2">
    <property type="entry name" value="DUF839 DOMAIN-CONTAINING PROTEIN"/>
    <property type="match status" value="1"/>
</dbReference>
<sequence>MSYLTDKARAPRRDAEGVVTVPGQMLEDIVAANPARRTVLRGGLSLSLLSVFGTSSLLAACGGDDNVAATPAGTPAPAPGTPAPAPTPVQPLDYGVRFTPVADKVTADTVTLPSTYSYDVLFSAGDPVEAGAPGYSGAPQSSAETERQAGGNHDGMHFFALPGVDPQKGGLLAINHETLDAAILFASGRYSAATATPEQKKIALSSVGVSIIEIELVGAKWQVKKNSRYNKRYTGNTLYKVSGPAASAAGGSVVGTLNNCASGNTPWGTYLTCEETTDNYLDPTNPEVGYGWVVEIDPLNELAVPTKRTAMGRFDHENTAFLTNGDNRVAFYMGDDSTPGCIYKFIPADAFNPTNRQANIDLLDKGTLYVARFNADGSGQWIELTQGKNGLVTGATDPGNTTQGPQTPVTVDFNTQADVLINTKAAARVVGATLMDRPEWITVGVDKSLFCTLTNNSRRLVTDAANPRVNNSHGHIIKWKEAGDSPLATTFAWEIFLLAGDPSLAAANLKGNIKGNTFSSPDGIRVDPKGRLWVQTDAGTGSSTTNVFGANSMHFVDQQTRECKRFLVGPHGCEITGIAYTPDLTTFFINIQHPNDKWPDPSKPARSSTIVVRHKEGKPVGA</sequence>
<proteinExistence type="predicted"/>
<keyword evidence="3" id="KW-1185">Reference proteome</keyword>
<dbReference type="RefSeq" id="WP_276266409.1">
    <property type="nucleotide sequence ID" value="NZ_JARJLM010000378.1"/>
</dbReference>
<dbReference type="SUPFAM" id="SSF101898">
    <property type="entry name" value="NHL repeat"/>
    <property type="match status" value="1"/>
</dbReference>
<organism evidence="2 3">
    <name type="scientific">Cupriavidus basilensis</name>
    <dbReference type="NCBI Taxonomy" id="68895"/>
    <lineage>
        <taxon>Bacteria</taxon>
        <taxon>Pseudomonadati</taxon>
        <taxon>Pseudomonadota</taxon>
        <taxon>Betaproteobacteria</taxon>
        <taxon>Burkholderiales</taxon>
        <taxon>Burkholderiaceae</taxon>
        <taxon>Cupriavidus</taxon>
    </lineage>
</organism>
<feature type="compositionally biased region" description="Basic and acidic residues" evidence="1">
    <location>
        <begin position="613"/>
        <end position="622"/>
    </location>
</feature>
<gene>
    <name evidence="2" type="ORF">P3W85_22505</name>
</gene>
<reference evidence="2 3" key="1">
    <citation type="submission" date="2023-03" db="EMBL/GenBank/DDBJ databases">
        <title>Draft assemblies of triclosan tolerant bacteria isolated from returned activated sludge.</title>
        <authorList>
            <person name="Van Hamelsveld S."/>
        </authorList>
    </citation>
    <scope>NUCLEOTIDE SEQUENCE [LARGE SCALE GENOMIC DNA]</scope>
    <source>
        <strain evidence="2 3">GW210010_S58</strain>
    </source>
</reference>
<evidence type="ECO:0000256" key="1">
    <source>
        <dbReference type="SAM" id="MobiDB-lite"/>
    </source>
</evidence>
<protein>
    <submittedName>
        <fullName evidence="2">PhoX family phosphatase</fullName>
    </submittedName>
</protein>
<evidence type="ECO:0000313" key="3">
    <source>
        <dbReference type="Proteomes" id="UP001216674"/>
    </source>
</evidence>
<dbReference type="PANTHER" id="PTHR35399">
    <property type="entry name" value="SLR8030 PROTEIN"/>
    <property type="match status" value="1"/>
</dbReference>
<dbReference type="Pfam" id="PF05787">
    <property type="entry name" value="PhoX"/>
    <property type="match status" value="1"/>
</dbReference>
<comment type="caution">
    <text evidence="2">The sequence shown here is derived from an EMBL/GenBank/DDBJ whole genome shotgun (WGS) entry which is preliminary data.</text>
</comment>
<feature type="region of interest" description="Disordered" evidence="1">
    <location>
        <begin position="131"/>
        <end position="152"/>
    </location>
</feature>
<dbReference type="InterPro" id="IPR008557">
    <property type="entry name" value="PhoX"/>
</dbReference>
<accession>A0ABT6ASU6</accession>
<dbReference type="EMBL" id="JARJLM010000378">
    <property type="protein sequence ID" value="MDF3835699.1"/>
    <property type="molecule type" value="Genomic_DNA"/>
</dbReference>
<feature type="region of interest" description="Disordered" evidence="1">
    <location>
        <begin position="595"/>
        <end position="622"/>
    </location>
</feature>